<evidence type="ECO:0000313" key="3">
    <source>
        <dbReference type="EMBL" id="OGH73802.1"/>
    </source>
</evidence>
<proteinExistence type="predicted"/>
<name>A0A1F6MQA1_9BACT</name>
<gene>
    <name evidence="3" type="ORF">A3C90_02360</name>
</gene>
<dbReference type="Pfam" id="PF02272">
    <property type="entry name" value="DHHA1"/>
    <property type="match status" value="1"/>
</dbReference>
<organism evidence="3 4">
    <name type="scientific">Candidatus Magasanikbacteria bacterium RIFCSPHIGHO2_02_FULL_51_14</name>
    <dbReference type="NCBI Taxonomy" id="1798683"/>
    <lineage>
        <taxon>Bacteria</taxon>
        <taxon>Candidatus Magasanikiibacteriota</taxon>
    </lineage>
</organism>
<dbReference type="AlphaFoldDB" id="A0A1F6MQA1"/>
<dbReference type="Gene3D" id="3.10.310.30">
    <property type="match status" value="1"/>
</dbReference>
<dbReference type="SUPFAM" id="SSF64182">
    <property type="entry name" value="DHH phosphoesterases"/>
    <property type="match status" value="1"/>
</dbReference>
<evidence type="ECO:0000259" key="1">
    <source>
        <dbReference type="Pfam" id="PF01368"/>
    </source>
</evidence>
<dbReference type="EMBL" id="MFQE01000015">
    <property type="protein sequence ID" value="OGH73802.1"/>
    <property type="molecule type" value="Genomic_DNA"/>
</dbReference>
<dbReference type="GO" id="GO:0003676">
    <property type="term" value="F:nucleic acid binding"/>
    <property type="evidence" value="ECO:0007669"/>
    <property type="project" value="InterPro"/>
</dbReference>
<dbReference type="Pfam" id="PF01368">
    <property type="entry name" value="DHH"/>
    <property type="match status" value="1"/>
</dbReference>
<protein>
    <recommendedName>
        <fullName evidence="5">DDH domain-containing protein</fullName>
    </recommendedName>
</protein>
<accession>A0A1F6MQA1</accession>
<dbReference type="Proteomes" id="UP000177457">
    <property type="component" value="Unassembled WGS sequence"/>
</dbReference>
<evidence type="ECO:0000259" key="2">
    <source>
        <dbReference type="Pfam" id="PF02272"/>
    </source>
</evidence>
<comment type="caution">
    <text evidence="3">The sequence shown here is derived from an EMBL/GenBank/DDBJ whole genome shotgun (WGS) entry which is preliminary data.</text>
</comment>
<feature type="domain" description="DHHA1" evidence="2">
    <location>
        <begin position="240"/>
        <end position="323"/>
    </location>
</feature>
<evidence type="ECO:0008006" key="5">
    <source>
        <dbReference type="Google" id="ProtNLM"/>
    </source>
</evidence>
<dbReference type="PANTHER" id="PTHR47618:SF1">
    <property type="entry name" value="BIFUNCTIONAL OLIGORIBONUCLEASE AND PAP PHOSPHATASE NRNA"/>
    <property type="match status" value="1"/>
</dbReference>
<dbReference type="InterPro" id="IPR051319">
    <property type="entry name" value="Oligoribo/pAp-PDE_c-di-AMP_PDE"/>
</dbReference>
<feature type="domain" description="DDH" evidence="1">
    <location>
        <begin position="19"/>
        <end position="162"/>
    </location>
</feature>
<reference evidence="3 4" key="1">
    <citation type="journal article" date="2016" name="Nat. Commun.">
        <title>Thousands of microbial genomes shed light on interconnected biogeochemical processes in an aquifer system.</title>
        <authorList>
            <person name="Anantharaman K."/>
            <person name="Brown C.T."/>
            <person name="Hug L.A."/>
            <person name="Sharon I."/>
            <person name="Castelle C.J."/>
            <person name="Probst A.J."/>
            <person name="Thomas B.C."/>
            <person name="Singh A."/>
            <person name="Wilkins M.J."/>
            <person name="Karaoz U."/>
            <person name="Brodie E.L."/>
            <person name="Williams K.H."/>
            <person name="Hubbard S.S."/>
            <person name="Banfield J.F."/>
        </authorList>
    </citation>
    <scope>NUCLEOTIDE SEQUENCE [LARGE SCALE GENOMIC DNA]</scope>
</reference>
<dbReference type="InterPro" id="IPR001667">
    <property type="entry name" value="DDH_dom"/>
</dbReference>
<dbReference type="Gene3D" id="3.90.1640.10">
    <property type="entry name" value="inorganic pyrophosphatase (n-terminal core)"/>
    <property type="match status" value="1"/>
</dbReference>
<sequence length="332" mass="36690">MPHRTAKQIYTVLQNAKRVMLVPHQNPDGDALGSATALMHFLHQNDTQFDGFCATPVPPRHKYLPHIERVTNDAALWRPDVYDTLIVVDSGSLRYAGIDMHLSKLERRPTIINIDHHDTNEMFGDLNLVIPKASATTEVLYNFFKVNEAPVNDRIATSLLTGLITDTDNFTNAGTTVAALQIASELIKKGADANIIKNLMFKDKSVNVLKLWGVALSRLTKDEARDIVYTSITQNDLKTLGVSEDDVDGITNFLNNVSEGKARLLLKERPDRQVKGSFRATRDDVDVAKICEALGGGGHQKAAGFTVPGTVDEAIKKVWEAVESMSTKNERN</sequence>
<dbReference type="PANTHER" id="PTHR47618">
    <property type="entry name" value="BIFUNCTIONAL OLIGORIBONUCLEASE AND PAP PHOSPHATASE NRNA"/>
    <property type="match status" value="1"/>
</dbReference>
<dbReference type="STRING" id="1798683.A3C90_02360"/>
<dbReference type="InterPro" id="IPR038763">
    <property type="entry name" value="DHH_sf"/>
</dbReference>
<evidence type="ECO:0000313" key="4">
    <source>
        <dbReference type="Proteomes" id="UP000177457"/>
    </source>
</evidence>
<dbReference type="InterPro" id="IPR003156">
    <property type="entry name" value="DHHA1_dom"/>
</dbReference>